<evidence type="ECO:0000313" key="6">
    <source>
        <dbReference type="EMBL" id="QBC44306.1"/>
    </source>
</evidence>
<proteinExistence type="inferred from homology"/>
<dbReference type="PANTHER" id="PTHR46630:SF1">
    <property type="entry name" value="TETRATRICOPEPTIDE REPEAT PROTEIN 29"/>
    <property type="match status" value="1"/>
</dbReference>
<dbReference type="InterPro" id="IPR011990">
    <property type="entry name" value="TPR-like_helical_dom_sf"/>
</dbReference>
<dbReference type="AlphaFoldDB" id="A0A7G3GAN8"/>
<dbReference type="PANTHER" id="PTHR46630">
    <property type="entry name" value="TETRATRICOPEPTIDE REPEAT PROTEIN 29"/>
    <property type="match status" value="1"/>
</dbReference>
<dbReference type="EMBL" id="CP025781">
    <property type="protein sequence ID" value="QBC44306.1"/>
    <property type="molecule type" value="Genomic_DNA"/>
</dbReference>
<dbReference type="SUPFAM" id="SSF48452">
    <property type="entry name" value="TPR-like"/>
    <property type="match status" value="2"/>
</dbReference>
<dbReference type="Pfam" id="PF13374">
    <property type="entry name" value="TPR_10"/>
    <property type="match status" value="1"/>
</dbReference>
<evidence type="ECO:0000256" key="3">
    <source>
        <dbReference type="ARBA" id="ARBA00022737"/>
    </source>
</evidence>
<protein>
    <submittedName>
        <fullName evidence="6">Uncharacterized protein</fullName>
    </submittedName>
</protein>
<sequence length="343" mass="38631">MAQHAEINRLIAECDRLVYLDPNLSLKYAEEAYALLAGCDIPMLVRVTLAYSRSLMAFGRIEESLACLLKALTQTEVENQRAVQEDLLQELAVSYYSMGQYEEAAEYWADCINSADFSAAAKLNGHIGIGMIYFAYGQIEQALAQHKMAVSLLNHQMPAISHARAWINLASSYFQLKQWHESQHALLMAYPFAQGADHQEFVAEIYLCMAQIALETNNLDVARKKLAQAKRCCKVWVWGEMQQQLLHGRIFLATGRLDEAICYFKQGLKNANEMGASKYILKAYHFLSMAYQRAGDKENAESAYGNYQAACVRCEISSQGDCLQKIGKLLTFKKDSVEMLHCA</sequence>
<evidence type="ECO:0000313" key="7">
    <source>
        <dbReference type="Proteomes" id="UP000515917"/>
    </source>
</evidence>
<dbReference type="Pfam" id="PF13181">
    <property type="entry name" value="TPR_8"/>
    <property type="match status" value="1"/>
</dbReference>
<dbReference type="InterPro" id="IPR019734">
    <property type="entry name" value="TPR_rpt"/>
</dbReference>
<dbReference type="RefSeq" id="WP_130106844.1">
    <property type="nucleotide sequence ID" value="NZ_CP025781.1"/>
</dbReference>
<keyword evidence="4" id="KW-0802">TPR repeat</keyword>
<dbReference type="GO" id="GO:0005737">
    <property type="term" value="C:cytoplasm"/>
    <property type="evidence" value="ECO:0007669"/>
    <property type="project" value="UniProtKB-SubCell"/>
</dbReference>
<reference evidence="6 7" key="1">
    <citation type="submission" date="2018-01" db="EMBL/GenBank/DDBJ databases">
        <title>Genome sequence of Iodobacter sp. strain PCH194 isolated from Indian Trans-Himalaya.</title>
        <authorList>
            <person name="Kumar V."/>
            <person name="Thakur V."/>
            <person name="Kumar S."/>
            <person name="Singh D."/>
        </authorList>
    </citation>
    <scope>NUCLEOTIDE SEQUENCE [LARGE SCALE GENOMIC DNA]</scope>
    <source>
        <strain evidence="6 7">PCH194</strain>
    </source>
</reference>
<dbReference type="InterPro" id="IPR051476">
    <property type="entry name" value="Bac_ResReg_Asp_Phosphatase"/>
</dbReference>
<name>A0A7G3GAN8_9NEIS</name>
<keyword evidence="2" id="KW-0963">Cytoplasm</keyword>
<dbReference type="Gene3D" id="1.25.40.10">
    <property type="entry name" value="Tetratricopeptide repeat domain"/>
    <property type="match status" value="3"/>
</dbReference>
<keyword evidence="7" id="KW-1185">Reference proteome</keyword>
<evidence type="ECO:0000256" key="2">
    <source>
        <dbReference type="ARBA" id="ARBA00022490"/>
    </source>
</evidence>
<accession>A0A7G3GAN8</accession>
<organism evidence="6 7">
    <name type="scientific">Iodobacter fluviatilis</name>
    <dbReference type="NCBI Taxonomy" id="537"/>
    <lineage>
        <taxon>Bacteria</taxon>
        <taxon>Pseudomonadati</taxon>
        <taxon>Pseudomonadota</taxon>
        <taxon>Betaproteobacteria</taxon>
        <taxon>Neisseriales</taxon>
        <taxon>Chitinibacteraceae</taxon>
        <taxon>Iodobacter</taxon>
    </lineage>
</organism>
<keyword evidence="3" id="KW-0677">Repeat</keyword>
<gene>
    <name evidence="6" type="ORF">C1H71_12730</name>
</gene>
<evidence type="ECO:0000256" key="1">
    <source>
        <dbReference type="ARBA" id="ARBA00004496"/>
    </source>
</evidence>
<evidence type="ECO:0000256" key="4">
    <source>
        <dbReference type="ARBA" id="ARBA00022803"/>
    </source>
</evidence>
<dbReference type="KEGG" id="ifl:C1H71_12730"/>
<comment type="similarity">
    <text evidence="5">Belongs to the Rap family.</text>
</comment>
<comment type="subcellular location">
    <subcellularLocation>
        <location evidence="1">Cytoplasm</location>
    </subcellularLocation>
</comment>
<dbReference type="SMART" id="SM00028">
    <property type="entry name" value="TPR"/>
    <property type="match status" value="4"/>
</dbReference>
<evidence type="ECO:0000256" key="5">
    <source>
        <dbReference type="ARBA" id="ARBA00038253"/>
    </source>
</evidence>
<dbReference type="Proteomes" id="UP000515917">
    <property type="component" value="Chromosome"/>
</dbReference>